<dbReference type="HOGENOM" id="CLU_016047_14_1_11"/>
<dbReference type="GO" id="GO:0015098">
    <property type="term" value="F:molybdate ion transmembrane transporter activity"/>
    <property type="evidence" value="ECO:0007669"/>
    <property type="project" value="UniProtKB-UniRule"/>
</dbReference>
<dbReference type="Pfam" id="PF00528">
    <property type="entry name" value="BPD_transp_1"/>
    <property type="match status" value="1"/>
</dbReference>
<proteinExistence type="inferred from homology"/>
<accession>D6ZAZ3</accession>
<evidence type="ECO:0000256" key="9">
    <source>
        <dbReference type="RuleBase" id="RU363032"/>
    </source>
</evidence>
<evidence type="ECO:0000259" key="11">
    <source>
        <dbReference type="PROSITE" id="PS50928"/>
    </source>
</evidence>
<feature type="transmembrane region" description="Helical" evidence="9">
    <location>
        <begin position="77"/>
        <end position="95"/>
    </location>
</feature>
<dbReference type="Proteomes" id="UP000002247">
    <property type="component" value="Chromosome"/>
</dbReference>
<reference evidence="12 13" key="1">
    <citation type="journal article" date="2010" name="Stand. Genomic Sci.">
        <title>Complete genome sequence of Segniliparus rotundus type strain (CDC 1076).</title>
        <authorList>
            <person name="Sikorski J."/>
            <person name="Lapidus A."/>
            <person name="Copeland A."/>
            <person name="Misra M."/>
            <person name="Glavina Del Rio T."/>
            <person name="Nolan M."/>
            <person name="Lucas S."/>
            <person name="Chen F."/>
            <person name="Tice H."/>
            <person name="Cheng J.F."/>
            <person name="Jando M."/>
            <person name="Schneider S."/>
            <person name="Bruce D."/>
            <person name="Goodwin L."/>
            <person name="Pitluck S."/>
            <person name="Liolios K."/>
            <person name="Mikhailova N."/>
            <person name="Pati A."/>
            <person name="Ivanova N."/>
            <person name="Mavromatis K."/>
            <person name="Chen A."/>
            <person name="Palaniappan K."/>
            <person name="Chertkov O."/>
            <person name="Land M."/>
            <person name="Hauser L."/>
            <person name="Chang Y.J."/>
            <person name="Jeffries C.D."/>
            <person name="Brettin T."/>
            <person name="Detter J.C."/>
            <person name="Han C."/>
            <person name="Rohde M."/>
            <person name="Goker M."/>
            <person name="Bristow J."/>
            <person name="Eisen J.A."/>
            <person name="Markowitz V."/>
            <person name="Hugenholtz P."/>
            <person name="Kyrpides N.C."/>
            <person name="Klenk H.P."/>
        </authorList>
    </citation>
    <scope>NUCLEOTIDE SEQUENCE [LARGE SCALE GENOMIC DNA]</scope>
    <source>
        <strain evidence="13">ATCC BAA-972 / CDC 1076 / CIP 108378 / DSM 44985 / JCM 13578</strain>
    </source>
</reference>
<dbReference type="PANTHER" id="PTHR30183:SF3">
    <property type="entry name" value="MOLYBDENUM TRANSPORT SYSTEM PERMEASE PROTEIN MODB"/>
    <property type="match status" value="1"/>
</dbReference>
<keyword evidence="7 9" id="KW-1133">Transmembrane helix</keyword>
<dbReference type="InterPro" id="IPR006469">
    <property type="entry name" value="NifC_ABC_porter"/>
</dbReference>
<keyword evidence="13" id="KW-1185">Reference proteome</keyword>
<dbReference type="PANTHER" id="PTHR30183">
    <property type="entry name" value="MOLYBDENUM TRANSPORT SYSTEM PERMEASE PROTEIN MODB"/>
    <property type="match status" value="1"/>
</dbReference>
<dbReference type="Gene3D" id="1.10.3720.10">
    <property type="entry name" value="MetI-like"/>
    <property type="match status" value="1"/>
</dbReference>
<feature type="transmembrane region" description="Helical" evidence="9">
    <location>
        <begin position="115"/>
        <end position="143"/>
    </location>
</feature>
<evidence type="ECO:0000256" key="6">
    <source>
        <dbReference type="ARBA" id="ARBA00022692"/>
    </source>
</evidence>
<evidence type="ECO:0000256" key="7">
    <source>
        <dbReference type="ARBA" id="ARBA00022989"/>
    </source>
</evidence>
<evidence type="ECO:0000256" key="4">
    <source>
        <dbReference type="ARBA" id="ARBA00022475"/>
    </source>
</evidence>
<dbReference type="SUPFAM" id="SSF161098">
    <property type="entry name" value="MetI-like"/>
    <property type="match status" value="1"/>
</dbReference>
<dbReference type="STRING" id="640132.Srot_0265"/>
<dbReference type="InterPro" id="IPR011867">
    <property type="entry name" value="ModB_ABC"/>
</dbReference>
<keyword evidence="6 9" id="KW-0812">Transmembrane</keyword>
<comment type="subcellular location">
    <subcellularLocation>
        <location evidence="1 9">Cell membrane</location>
        <topology evidence="1 9">Multi-pass membrane protein</topology>
    </subcellularLocation>
</comment>
<dbReference type="NCBIfam" id="TIGR01581">
    <property type="entry name" value="Mo_ABC_porter"/>
    <property type="match status" value="1"/>
</dbReference>
<keyword evidence="8 9" id="KW-0472">Membrane</keyword>
<evidence type="ECO:0000256" key="8">
    <source>
        <dbReference type="ARBA" id="ARBA00023136"/>
    </source>
</evidence>
<comment type="function">
    <text evidence="10">Part of the binding-protein-dependent transport system for molybdenum; probably responsible for the translocation of the substrate across the membrane.</text>
</comment>
<feature type="transmembrane region" description="Helical" evidence="9">
    <location>
        <begin position="221"/>
        <end position="244"/>
    </location>
</feature>
<sequence length="260" mass="26920">MPAALGLVLVTLPVLCLPRGVAFGQLPALARSVAARDALRLSLVTTTSATALVLLCGVPLALVLARSGARGSVLLRGALLVPLALPPVVGGMALLSAFGRRGLLGHWLDEAGVRIAFSTTAVVLAQAFVALPFFALAFSGALIAAGSAPERAAAGLGARPWQVLWRVTLPRLRPALVSAAALAFARALGEFGATLTFAGSFQGVTRTLPLEVYLQREVDPAAAQALSLAFLAVAAGLVLLTLWADRRRAAQERRRLEAAR</sequence>
<dbReference type="EMBL" id="CP001958">
    <property type="protein sequence ID" value="ADG96752.1"/>
    <property type="molecule type" value="Genomic_DNA"/>
</dbReference>
<keyword evidence="5 10" id="KW-0500">Molybdenum</keyword>
<dbReference type="InterPro" id="IPR035906">
    <property type="entry name" value="MetI-like_sf"/>
</dbReference>
<keyword evidence="3 9" id="KW-0813">Transport</keyword>
<feature type="domain" description="ABC transmembrane type-1" evidence="11">
    <location>
        <begin position="39"/>
        <end position="241"/>
    </location>
</feature>
<evidence type="ECO:0000313" key="13">
    <source>
        <dbReference type="Proteomes" id="UP000002247"/>
    </source>
</evidence>
<comment type="similarity">
    <text evidence="2 10">Belongs to the binding-protein-dependent transport system permease family. CysTW subfamily.</text>
</comment>
<protein>
    <recommendedName>
        <fullName evidence="10">Molybdenum transport system permease</fullName>
    </recommendedName>
</protein>
<dbReference type="KEGG" id="srt:Srot_0265"/>
<evidence type="ECO:0000256" key="5">
    <source>
        <dbReference type="ARBA" id="ARBA00022505"/>
    </source>
</evidence>
<dbReference type="eggNOG" id="COG4149">
    <property type="taxonomic scope" value="Bacteria"/>
</dbReference>
<dbReference type="InterPro" id="IPR000515">
    <property type="entry name" value="MetI-like"/>
</dbReference>
<dbReference type="AlphaFoldDB" id="D6ZAZ3"/>
<evidence type="ECO:0000256" key="2">
    <source>
        <dbReference type="ARBA" id="ARBA00007069"/>
    </source>
</evidence>
<name>D6ZAZ3_SEGRD</name>
<evidence type="ECO:0000256" key="1">
    <source>
        <dbReference type="ARBA" id="ARBA00004651"/>
    </source>
</evidence>
<dbReference type="CDD" id="cd06261">
    <property type="entry name" value="TM_PBP2"/>
    <property type="match status" value="1"/>
</dbReference>
<feature type="transmembrane region" description="Helical" evidence="9">
    <location>
        <begin position="45"/>
        <end position="65"/>
    </location>
</feature>
<dbReference type="NCBIfam" id="TIGR02141">
    <property type="entry name" value="modB_ABC"/>
    <property type="match status" value="1"/>
</dbReference>
<organism evidence="12 13">
    <name type="scientific">Segniliparus rotundus (strain ATCC BAA-972 / CDC 1076 / CIP 108378 / DSM 44985 / JCM 13578)</name>
    <dbReference type="NCBI Taxonomy" id="640132"/>
    <lineage>
        <taxon>Bacteria</taxon>
        <taxon>Bacillati</taxon>
        <taxon>Actinomycetota</taxon>
        <taxon>Actinomycetes</taxon>
        <taxon>Mycobacteriales</taxon>
        <taxon>Segniliparaceae</taxon>
        <taxon>Segniliparus</taxon>
    </lineage>
</organism>
<dbReference type="PROSITE" id="PS50928">
    <property type="entry name" value="ABC_TM1"/>
    <property type="match status" value="1"/>
</dbReference>
<evidence type="ECO:0000256" key="3">
    <source>
        <dbReference type="ARBA" id="ARBA00022448"/>
    </source>
</evidence>
<gene>
    <name evidence="12" type="ordered locus">Srot_0265</name>
</gene>
<keyword evidence="4 10" id="KW-1003">Cell membrane</keyword>
<evidence type="ECO:0000256" key="10">
    <source>
        <dbReference type="RuleBase" id="RU365097"/>
    </source>
</evidence>
<dbReference type="GO" id="GO:0005886">
    <property type="term" value="C:plasma membrane"/>
    <property type="evidence" value="ECO:0007669"/>
    <property type="project" value="UniProtKB-SubCell"/>
</dbReference>
<evidence type="ECO:0000313" key="12">
    <source>
        <dbReference type="EMBL" id="ADG96752.1"/>
    </source>
</evidence>
<feature type="transmembrane region" description="Helical" evidence="9">
    <location>
        <begin position="175"/>
        <end position="201"/>
    </location>
</feature>